<gene>
    <name evidence="1" type="ORF">GP486_003583</name>
</gene>
<proteinExistence type="predicted"/>
<dbReference type="EMBL" id="JAGHQM010000494">
    <property type="protein sequence ID" value="KAH0559900.1"/>
    <property type="molecule type" value="Genomic_DNA"/>
</dbReference>
<comment type="caution">
    <text evidence="1">The sequence shown here is derived from an EMBL/GenBank/DDBJ whole genome shotgun (WGS) entry which is preliminary data.</text>
</comment>
<organism evidence="1 2">
    <name type="scientific">Trichoglossum hirsutum</name>
    <dbReference type="NCBI Taxonomy" id="265104"/>
    <lineage>
        <taxon>Eukaryota</taxon>
        <taxon>Fungi</taxon>
        <taxon>Dikarya</taxon>
        <taxon>Ascomycota</taxon>
        <taxon>Pezizomycotina</taxon>
        <taxon>Geoglossomycetes</taxon>
        <taxon>Geoglossales</taxon>
        <taxon>Geoglossaceae</taxon>
        <taxon>Trichoglossum</taxon>
    </lineage>
</organism>
<protein>
    <submittedName>
        <fullName evidence="1">Uncharacterized protein</fullName>
    </submittedName>
</protein>
<dbReference type="Proteomes" id="UP000750711">
    <property type="component" value="Unassembled WGS sequence"/>
</dbReference>
<keyword evidence="2" id="KW-1185">Reference proteome</keyword>
<evidence type="ECO:0000313" key="1">
    <source>
        <dbReference type="EMBL" id="KAH0559900.1"/>
    </source>
</evidence>
<name>A0A9P8LCU3_9PEZI</name>
<sequence>MDGISSYSFFSPVILRTLKALNRDQTLAIVDKLWPELGLIEHDIPVQHYAAFFEYIGEELTALRHNRHLFATESFDSTSHIIAEFRRNSTQPRRVIMQNLQQHFASYDDGSLLRSMELSARLWLTLNVRSDAAALGPVQVHVSAIEWKDEVSLAQLVELQFPLSTHLPKEKNTWIDPALTAANLTKSPPD</sequence>
<dbReference type="AlphaFoldDB" id="A0A9P8LCU3"/>
<evidence type="ECO:0000313" key="2">
    <source>
        <dbReference type="Proteomes" id="UP000750711"/>
    </source>
</evidence>
<accession>A0A9P8LCU3</accession>
<reference evidence="1" key="1">
    <citation type="submission" date="2021-03" db="EMBL/GenBank/DDBJ databases">
        <title>Comparative genomics and phylogenomic investigation of the class Geoglossomycetes provide insights into ecological specialization and systematics.</title>
        <authorList>
            <person name="Melie T."/>
            <person name="Pirro S."/>
            <person name="Miller A.N."/>
            <person name="Quandt A."/>
        </authorList>
    </citation>
    <scope>NUCLEOTIDE SEQUENCE</scope>
    <source>
        <strain evidence="1">CAQ_001_2017</strain>
    </source>
</reference>